<evidence type="ECO:0000313" key="4">
    <source>
        <dbReference type="RefSeq" id="XP_022987411.1"/>
    </source>
</evidence>
<feature type="region of interest" description="Disordered" evidence="1">
    <location>
        <begin position="14"/>
        <end position="52"/>
    </location>
</feature>
<keyword evidence="3" id="KW-1185">Reference proteome</keyword>
<dbReference type="InterPro" id="IPR004274">
    <property type="entry name" value="FCP1_dom"/>
</dbReference>
<evidence type="ECO:0000313" key="3">
    <source>
        <dbReference type="Proteomes" id="UP000504608"/>
    </source>
</evidence>
<dbReference type="GeneID" id="111484966"/>
<dbReference type="Proteomes" id="UP000504608">
    <property type="component" value="Unplaced"/>
</dbReference>
<dbReference type="InterPro" id="IPR036412">
    <property type="entry name" value="HAD-like_sf"/>
</dbReference>
<dbReference type="PANTHER" id="PTHR12210">
    <property type="entry name" value="DULLARD PROTEIN PHOSPHATASE"/>
    <property type="match status" value="1"/>
</dbReference>
<dbReference type="KEGG" id="cmax:111484966"/>
<feature type="compositionally biased region" description="Basic residues" evidence="1">
    <location>
        <begin position="160"/>
        <end position="174"/>
    </location>
</feature>
<gene>
    <name evidence="4 5 6" type="primary">LOC111484966</name>
</gene>
<feature type="region of interest" description="Disordered" evidence="1">
    <location>
        <begin position="106"/>
        <end position="188"/>
    </location>
</feature>
<dbReference type="PROSITE" id="PS50969">
    <property type="entry name" value="FCP1"/>
    <property type="match status" value="1"/>
</dbReference>
<dbReference type="Pfam" id="PF03031">
    <property type="entry name" value="NIF"/>
    <property type="match status" value="1"/>
</dbReference>
<dbReference type="SUPFAM" id="SSF56784">
    <property type="entry name" value="HAD-like"/>
    <property type="match status" value="1"/>
</dbReference>
<reference evidence="4 5" key="1">
    <citation type="submission" date="2025-04" db="UniProtKB">
        <authorList>
            <consortium name="RefSeq"/>
        </authorList>
    </citation>
    <scope>IDENTIFICATION</scope>
    <source>
        <tissue evidence="4 5">Young leaves</tissue>
    </source>
</reference>
<evidence type="ECO:0000313" key="5">
    <source>
        <dbReference type="RefSeq" id="XP_022987412.1"/>
    </source>
</evidence>
<dbReference type="RefSeq" id="XP_022987411.1">
    <property type="nucleotide sequence ID" value="XM_023131643.1"/>
</dbReference>
<evidence type="ECO:0000313" key="6">
    <source>
        <dbReference type="RefSeq" id="XP_022987413.1"/>
    </source>
</evidence>
<dbReference type="OrthoDB" id="1711508at2759"/>
<protein>
    <submittedName>
        <fullName evidence="4 5">Uncharacterized protein LOC111484966 isoform X1</fullName>
    </submittedName>
</protein>
<dbReference type="RefSeq" id="XP_022987413.1">
    <property type="nucleotide sequence ID" value="XM_023131645.1"/>
</dbReference>
<evidence type="ECO:0000259" key="2">
    <source>
        <dbReference type="PROSITE" id="PS50969"/>
    </source>
</evidence>
<dbReference type="SMART" id="SM00577">
    <property type="entry name" value="CPDc"/>
    <property type="match status" value="1"/>
</dbReference>
<dbReference type="FunFam" id="3.40.50.1000:FF:000257">
    <property type="entry name" value="Haloacid dehalogenase-like hydrolase (HAD) superfamily protein"/>
    <property type="match status" value="1"/>
</dbReference>
<dbReference type="RefSeq" id="XP_022987412.1">
    <property type="nucleotide sequence ID" value="XM_023131644.1"/>
</dbReference>
<evidence type="ECO:0000256" key="1">
    <source>
        <dbReference type="SAM" id="MobiDB-lite"/>
    </source>
</evidence>
<name>A0A6J1JAA3_CUCMA</name>
<dbReference type="Gene3D" id="3.40.50.1000">
    <property type="entry name" value="HAD superfamily/HAD-like"/>
    <property type="match status" value="1"/>
</dbReference>
<dbReference type="AlphaFoldDB" id="A0A6J1JAA3"/>
<organism evidence="3 5">
    <name type="scientific">Cucurbita maxima</name>
    <name type="common">Pumpkin</name>
    <name type="synonym">Winter squash</name>
    <dbReference type="NCBI Taxonomy" id="3661"/>
    <lineage>
        <taxon>Eukaryota</taxon>
        <taxon>Viridiplantae</taxon>
        <taxon>Streptophyta</taxon>
        <taxon>Embryophyta</taxon>
        <taxon>Tracheophyta</taxon>
        <taxon>Spermatophyta</taxon>
        <taxon>Magnoliopsida</taxon>
        <taxon>eudicotyledons</taxon>
        <taxon>Gunneridae</taxon>
        <taxon>Pentapetalae</taxon>
        <taxon>rosids</taxon>
        <taxon>fabids</taxon>
        <taxon>Cucurbitales</taxon>
        <taxon>Cucurbitaceae</taxon>
        <taxon>Cucurbiteae</taxon>
        <taxon>Cucurbita</taxon>
    </lineage>
</organism>
<feature type="compositionally biased region" description="Polar residues" evidence="1">
    <location>
        <begin position="148"/>
        <end position="159"/>
    </location>
</feature>
<feature type="compositionally biased region" description="Basic residues" evidence="1">
    <location>
        <begin position="14"/>
        <end position="31"/>
    </location>
</feature>
<feature type="compositionally biased region" description="Basic and acidic residues" evidence="1">
    <location>
        <begin position="175"/>
        <end position="188"/>
    </location>
</feature>
<proteinExistence type="predicted"/>
<dbReference type="InterPro" id="IPR050365">
    <property type="entry name" value="TIM50"/>
</dbReference>
<feature type="domain" description="FCP1 homology" evidence="2">
    <location>
        <begin position="392"/>
        <end position="573"/>
    </location>
</feature>
<dbReference type="InterPro" id="IPR023214">
    <property type="entry name" value="HAD_sf"/>
</dbReference>
<accession>A0A6J1JAA3</accession>
<sequence>MEMAVCNAKACLEKKRKRKKRRRGNATRGGHRGCDPDENDASTENNVSQESPKKMCLNMKPEIGQSHFEVNILGEKNEKKHYDLQCGEASGMSVLTLLNVEVLKEDDEASTSPNADVYSADGKENSLVPEDPDGKGTNMVKRDDENTETVGHSTPSSHIKTQRIRKRKRRRGKGRSLESPKKNLETNVEDEKKVSLLNHPHEEETNDHLKNFVTEEVTNGALLEESVDCSISEKTELSANTKEISMVIADPHRSKDFENATMIKIPDDCLETKHCFAQSNSDDTRGKRRRVRKRGQRRRKFAGSFEGSLNSEVEDNNKDAAFNCLNEVHATSLHEQSTTTKIVKKVVAEEMSVDCSVGVITSNVKEREETLKKKIPRFLSCDATNGNNSATGFTKKNLLILDVNGLLVDFVPYCPRGYTPDFVISRKAVFKRPFCDDFLSFCFERFEVGIWSSRTRKNLSMLVKSLMRDSRHKLLFCWDQSHCTATRFTTIENNRKPLVLKELKKIWENLGTNLPWKKGEFDASNTLLLDDSPYKALRNPANTAIFPTTYQYKDRDDTSLGPGGVLRTYLEGLSTAENVQKYVERNPFGQKPISESSPCWKFYRRIINNEKGRR</sequence>